<dbReference type="SUPFAM" id="SSF54593">
    <property type="entry name" value="Glyoxalase/Bleomycin resistance protein/Dihydroxybiphenyl dioxygenase"/>
    <property type="match status" value="2"/>
</dbReference>
<dbReference type="Pfam" id="PF00903">
    <property type="entry name" value="Glyoxalase"/>
    <property type="match status" value="1"/>
</dbReference>
<dbReference type="PANTHER" id="PTHR33993:SF14">
    <property type="entry name" value="GB|AAF24581.1"/>
    <property type="match status" value="1"/>
</dbReference>
<dbReference type="PANTHER" id="PTHR33993">
    <property type="entry name" value="GLYOXALASE-RELATED"/>
    <property type="match status" value="1"/>
</dbReference>
<dbReference type="InterPro" id="IPR052164">
    <property type="entry name" value="Anthracycline_SecMetBiosynth"/>
</dbReference>
<evidence type="ECO:0000259" key="1">
    <source>
        <dbReference type="PROSITE" id="PS51819"/>
    </source>
</evidence>
<gene>
    <name evidence="2" type="ORF">DD236_09075</name>
</gene>
<dbReference type="Proteomes" id="UP000245283">
    <property type="component" value="Unassembled WGS sequence"/>
</dbReference>
<dbReference type="PROSITE" id="PS51819">
    <property type="entry name" value="VOC"/>
    <property type="match status" value="2"/>
</dbReference>
<dbReference type="InterPro" id="IPR037523">
    <property type="entry name" value="VOC_core"/>
</dbReference>
<keyword evidence="3" id="KW-1185">Reference proteome</keyword>
<organism evidence="2 3">
    <name type="scientific">Ancrocorticia populi</name>
    <dbReference type="NCBI Taxonomy" id="2175228"/>
    <lineage>
        <taxon>Bacteria</taxon>
        <taxon>Bacillati</taxon>
        <taxon>Actinomycetota</taxon>
        <taxon>Actinomycetes</taxon>
        <taxon>Actinomycetales</taxon>
        <taxon>Actinomycetaceae</taxon>
        <taxon>Ancrocorticia</taxon>
    </lineage>
</organism>
<sequence>MPRPTGTPTWIDVGSNNAESSRAFYRELFGWVFEDQGEQFGYYELVSQGGNVIAGFMDVAGMSMPDGTPIPDRWDVFLAVEDMATRLDLAVAHGATVLSSSVTMPGLGAFAIIEDPTGAIVGLWESHGFEGYTFSGSPGTPVWFELMTSNFDVSVAFYRDVFEFEIVAMPAETESAGVRYVTNGEGMKACAGICEASAFLPAGTPSHWRLYFEIEATEPTLARVRELGGQVLDGPMDSPFGRCTTVADPAGSVFQLNAGSEAAR</sequence>
<dbReference type="CDD" id="cd07247">
    <property type="entry name" value="SgaA_N_like"/>
    <property type="match status" value="2"/>
</dbReference>
<dbReference type="EMBL" id="QETB01000004">
    <property type="protein sequence ID" value="PWF26206.1"/>
    <property type="molecule type" value="Genomic_DNA"/>
</dbReference>
<feature type="domain" description="VOC" evidence="1">
    <location>
        <begin position="140"/>
        <end position="259"/>
    </location>
</feature>
<dbReference type="Gene3D" id="3.10.180.10">
    <property type="entry name" value="2,3-Dihydroxybiphenyl 1,2-Dioxygenase, domain 1"/>
    <property type="match status" value="2"/>
</dbReference>
<name>A0A2V1KA16_9ACTO</name>
<feature type="domain" description="VOC" evidence="1">
    <location>
        <begin position="7"/>
        <end position="126"/>
    </location>
</feature>
<dbReference type="Pfam" id="PF18029">
    <property type="entry name" value="Glyoxalase_6"/>
    <property type="match status" value="1"/>
</dbReference>
<dbReference type="InterPro" id="IPR004360">
    <property type="entry name" value="Glyas_Fos-R_dOase_dom"/>
</dbReference>
<comment type="caution">
    <text evidence="2">The sequence shown here is derived from an EMBL/GenBank/DDBJ whole genome shotgun (WGS) entry which is preliminary data.</text>
</comment>
<evidence type="ECO:0000313" key="2">
    <source>
        <dbReference type="EMBL" id="PWF26206.1"/>
    </source>
</evidence>
<accession>A0A2V1KA16</accession>
<evidence type="ECO:0000313" key="3">
    <source>
        <dbReference type="Proteomes" id="UP000245283"/>
    </source>
</evidence>
<dbReference type="InterPro" id="IPR041581">
    <property type="entry name" value="Glyoxalase_6"/>
</dbReference>
<reference evidence="3" key="1">
    <citation type="submission" date="2018-05" db="EMBL/GenBank/DDBJ databases">
        <authorList>
            <person name="Li Y."/>
        </authorList>
    </citation>
    <scope>NUCLEOTIDE SEQUENCE [LARGE SCALE GENOMIC DNA]</scope>
    <source>
        <strain evidence="3">sk1b4</strain>
    </source>
</reference>
<protein>
    <submittedName>
        <fullName evidence="2">VOC family protein</fullName>
    </submittedName>
</protein>
<dbReference type="OrthoDB" id="9793039at2"/>
<dbReference type="AlphaFoldDB" id="A0A2V1KA16"/>
<dbReference type="RefSeq" id="WP_109094033.1">
    <property type="nucleotide sequence ID" value="NZ_QETB01000004.1"/>
</dbReference>
<dbReference type="InterPro" id="IPR029068">
    <property type="entry name" value="Glyas_Bleomycin-R_OHBP_Dase"/>
</dbReference>
<proteinExistence type="predicted"/>